<evidence type="ECO:0000259" key="6">
    <source>
        <dbReference type="PROSITE" id="PS50043"/>
    </source>
</evidence>
<dbReference type="EMBL" id="CP060394">
    <property type="protein sequence ID" value="QNI31135.1"/>
    <property type="molecule type" value="Genomic_DNA"/>
</dbReference>
<dbReference type="InterPro" id="IPR000792">
    <property type="entry name" value="Tscrpt_reg_LuxR_C"/>
</dbReference>
<organism evidence="8 9">
    <name type="scientific">Alloacidobacterium dinghuense</name>
    <dbReference type="NCBI Taxonomy" id="2763107"/>
    <lineage>
        <taxon>Bacteria</taxon>
        <taxon>Pseudomonadati</taxon>
        <taxon>Acidobacteriota</taxon>
        <taxon>Terriglobia</taxon>
        <taxon>Terriglobales</taxon>
        <taxon>Acidobacteriaceae</taxon>
        <taxon>Alloacidobacterium</taxon>
    </lineage>
</organism>
<dbReference type="RefSeq" id="WP_186741536.1">
    <property type="nucleotide sequence ID" value="NZ_CP060394.1"/>
</dbReference>
<dbReference type="SUPFAM" id="SSF52172">
    <property type="entry name" value="CheY-like"/>
    <property type="match status" value="1"/>
</dbReference>
<evidence type="ECO:0000313" key="9">
    <source>
        <dbReference type="Proteomes" id="UP000515312"/>
    </source>
</evidence>
<feature type="domain" description="Response regulatory" evidence="7">
    <location>
        <begin position="12"/>
        <end position="126"/>
    </location>
</feature>
<dbReference type="SUPFAM" id="SSF46894">
    <property type="entry name" value="C-terminal effector domain of the bipartite response regulators"/>
    <property type="match status" value="1"/>
</dbReference>
<dbReference type="Proteomes" id="UP000515312">
    <property type="component" value="Chromosome"/>
</dbReference>
<accession>A0A7G8BF15</accession>
<dbReference type="GO" id="GO:0000160">
    <property type="term" value="P:phosphorelay signal transduction system"/>
    <property type="evidence" value="ECO:0007669"/>
    <property type="project" value="InterPro"/>
</dbReference>
<dbReference type="InterPro" id="IPR016032">
    <property type="entry name" value="Sig_transdc_resp-reg_C-effctor"/>
</dbReference>
<evidence type="ECO:0000256" key="2">
    <source>
        <dbReference type="ARBA" id="ARBA00023015"/>
    </source>
</evidence>
<dbReference type="KEGG" id="adin:H7849_18810"/>
<evidence type="ECO:0000256" key="3">
    <source>
        <dbReference type="ARBA" id="ARBA00023125"/>
    </source>
</evidence>
<dbReference type="SMART" id="SM00421">
    <property type="entry name" value="HTH_LUXR"/>
    <property type="match status" value="1"/>
</dbReference>
<feature type="domain" description="HTH luxR-type" evidence="6">
    <location>
        <begin position="148"/>
        <end position="213"/>
    </location>
</feature>
<dbReference type="Gene3D" id="3.40.50.2300">
    <property type="match status" value="1"/>
</dbReference>
<dbReference type="PANTHER" id="PTHR43214">
    <property type="entry name" value="TWO-COMPONENT RESPONSE REGULATOR"/>
    <property type="match status" value="1"/>
</dbReference>
<reference evidence="8 9" key="1">
    <citation type="submission" date="2020-08" db="EMBL/GenBank/DDBJ databases">
        <title>Edaphobacter telluris sp. nov. and Acidobacterium dinghuensis sp. nov., two acidobacteria isolated from forest soil.</title>
        <authorList>
            <person name="Fu J."/>
            <person name="Qiu L."/>
        </authorList>
    </citation>
    <scope>NUCLEOTIDE SEQUENCE [LARGE SCALE GENOMIC DNA]</scope>
    <source>
        <strain evidence="8">4Y35</strain>
    </source>
</reference>
<keyword evidence="4" id="KW-0804">Transcription</keyword>
<gene>
    <name evidence="8" type="ORF">H7849_18810</name>
</gene>
<name>A0A7G8BF15_9BACT</name>
<sequence>MKHLSHTNRLPRVLIADDHAVVAEGLCSILQKSCDVIGIVRDGRELLVEAPKLEPDLIVLDISMPVLNGLDAAEQLKHFLPKVKFVFLTMKDDPNLAAAALNLGKVGYVLKHSLSSELLHAVSEVLQGNAYVTPRLRSENWAVQGLRARQVSQDLTPRQKEVLQLLAEGRPMKEVAQILNVSEKAIMFHKYRIMASFNLKNNAELVLFALKHHLIS</sequence>
<keyword evidence="1 5" id="KW-0597">Phosphoprotein</keyword>
<dbReference type="CDD" id="cd06170">
    <property type="entry name" value="LuxR_C_like"/>
    <property type="match status" value="1"/>
</dbReference>
<dbReference type="AlphaFoldDB" id="A0A7G8BF15"/>
<dbReference type="InterPro" id="IPR058245">
    <property type="entry name" value="NreC/VraR/RcsB-like_REC"/>
</dbReference>
<dbReference type="Pfam" id="PF00196">
    <property type="entry name" value="GerE"/>
    <property type="match status" value="1"/>
</dbReference>
<dbReference type="Pfam" id="PF00072">
    <property type="entry name" value="Response_reg"/>
    <property type="match status" value="1"/>
</dbReference>
<dbReference type="InterPro" id="IPR011006">
    <property type="entry name" value="CheY-like_superfamily"/>
</dbReference>
<dbReference type="InterPro" id="IPR001789">
    <property type="entry name" value="Sig_transdc_resp-reg_receiver"/>
</dbReference>
<dbReference type="GO" id="GO:0003677">
    <property type="term" value="F:DNA binding"/>
    <property type="evidence" value="ECO:0007669"/>
    <property type="project" value="UniProtKB-KW"/>
</dbReference>
<dbReference type="PROSITE" id="PS50110">
    <property type="entry name" value="RESPONSE_REGULATORY"/>
    <property type="match status" value="1"/>
</dbReference>
<evidence type="ECO:0000313" key="8">
    <source>
        <dbReference type="EMBL" id="QNI31135.1"/>
    </source>
</evidence>
<evidence type="ECO:0000256" key="4">
    <source>
        <dbReference type="ARBA" id="ARBA00023163"/>
    </source>
</evidence>
<protein>
    <submittedName>
        <fullName evidence="8">Response regulator transcription factor</fullName>
    </submittedName>
</protein>
<dbReference type="PROSITE" id="PS50043">
    <property type="entry name" value="HTH_LUXR_2"/>
    <property type="match status" value="1"/>
</dbReference>
<keyword evidence="9" id="KW-1185">Reference proteome</keyword>
<feature type="modified residue" description="4-aspartylphosphate" evidence="5">
    <location>
        <position position="61"/>
    </location>
</feature>
<evidence type="ECO:0000256" key="5">
    <source>
        <dbReference type="PROSITE-ProRule" id="PRU00169"/>
    </source>
</evidence>
<dbReference type="InterPro" id="IPR039420">
    <property type="entry name" value="WalR-like"/>
</dbReference>
<dbReference type="CDD" id="cd17535">
    <property type="entry name" value="REC_NarL-like"/>
    <property type="match status" value="1"/>
</dbReference>
<dbReference type="GO" id="GO:0006355">
    <property type="term" value="P:regulation of DNA-templated transcription"/>
    <property type="evidence" value="ECO:0007669"/>
    <property type="project" value="InterPro"/>
</dbReference>
<proteinExistence type="predicted"/>
<dbReference type="SMART" id="SM00448">
    <property type="entry name" value="REC"/>
    <property type="match status" value="1"/>
</dbReference>
<evidence type="ECO:0000259" key="7">
    <source>
        <dbReference type="PROSITE" id="PS50110"/>
    </source>
</evidence>
<evidence type="ECO:0000256" key="1">
    <source>
        <dbReference type="ARBA" id="ARBA00022553"/>
    </source>
</evidence>
<dbReference type="PRINTS" id="PR00038">
    <property type="entry name" value="HTHLUXR"/>
</dbReference>
<keyword evidence="3" id="KW-0238">DNA-binding</keyword>
<keyword evidence="2" id="KW-0805">Transcription regulation</keyword>
<dbReference type="PANTHER" id="PTHR43214:SF41">
    <property type="entry name" value="NITRATE_NITRITE RESPONSE REGULATOR PROTEIN NARP"/>
    <property type="match status" value="1"/>
</dbReference>